<dbReference type="EMBL" id="CACRXK020002066">
    <property type="protein sequence ID" value="CAB3992513.1"/>
    <property type="molecule type" value="Genomic_DNA"/>
</dbReference>
<feature type="non-terminal residue" evidence="2">
    <location>
        <position position="1"/>
    </location>
</feature>
<proteinExistence type="predicted"/>
<dbReference type="Proteomes" id="UP001152795">
    <property type="component" value="Unassembled WGS sequence"/>
</dbReference>
<protein>
    <submittedName>
        <fullName evidence="2">Uncharacterized protein</fullName>
    </submittedName>
</protein>
<keyword evidence="3" id="KW-1185">Reference proteome</keyword>
<feature type="compositionally biased region" description="Basic and acidic residues" evidence="1">
    <location>
        <begin position="67"/>
        <end position="81"/>
    </location>
</feature>
<name>A0A7D9DT26_PARCT</name>
<evidence type="ECO:0000313" key="2">
    <source>
        <dbReference type="EMBL" id="CAB3992513.1"/>
    </source>
</evidence>
<feature type="compositionally biased region" description="Polar residues" evidence="1">
    <location>
        <begin position="26"/>
        <end position="36"/>
    </location>
</feature>
<evidence type="ECO:0000256" key="1">
    <source>
        <dbReference type="SAM" id="MobiDB-lite"/>
    </source>
</evidence>
<feature type="region of interest" description="Disordered" evidence="1">
    <location>
        <begin position="1"/>
        <end position="90"/>
    </location>
</feature>
<accession>A0A7D9DT26</accession>
<evidence type="ECO:0000313" key="3">
    <source>
        <dbReference type="Proteomes" id="UP001152795"/>
    </source>
</evidence>
<organism evidence="2 3">
    <name type="scientific">Paramuricea clavata</name>
    <name type="common">Red gorgonian</name>
    <name type="synonym">Violescent sea-whip</name>
    <dbReference type="NCBI Taxonomy" id="317549"/>
    <lineage>
        <taxon>Eukaryota</taxon>
        <taxon>Metazoa</taxon>
        <taxon>Cnidaria</taxon>
        <taxon>Anthozoa</taxon>
        <taxon>Octocorallia</taxon>
        <taxon>Malacalcyonacea</taxon>
        <taxon>Plexauridae</taxon>
        <taxon>Paramuricea</taxon>
    </lineage>
</organism>
<sequence length="106" mass="11675">AESFKEIWKSPPTPTSAKKSDKSEEALNTTKSVTSCETKNSETKNSNKSSSYITKKRQNNMASSADEDVRKKQKTKNEKKSSYSLPGALGMGKWQHASITTVPFGL</sequence>
<dbReference type="AlphaFoldDB" id="A0A7D9DT26"/>
<comment type="caution">
    <text evidence="2">The sequence shown here is derived from an EMBL/GenBank/DDBJ whole genome shotgun (WGS) entry which is preliminary data.</text>
</comment>
<reference evidence="2" key="1">
    <citation type="submission" date="2020-04" db="EMBL/GenBank/DDBJ databases">
        <authorList>
            <person name="Alioto T."/>
            <person name="Alioto T."/>
            <person name="Gomez Garrido J."/>
        </authorList>
    </citation>
    <scope>NUCLEOTIDE SEQUENCE</scope>
    <source>
        <strain evidence="2">A484AB</strain>
    </source>
</reference>
<gene>
    <name evidence="2" type="ORF">PACLA_8A069366</name>
</gene>